<keyword evidence="5" id="KW-0479">Metal-binding</keyword>
<keyword evidence="15" id="KW-1185">Reference proteome</keyword>
<feature type="compositionally biased region" description="Pro residues" evidence="11">
    <location>
        <begin position="1"/>
        <end position="12"/>
    </location>
</feature>
<evidence type="ECO:0000256" key="6">
    <source>
        <dbReference type="ARBA" id="ARBA00022801"/>
    </source>
</evidence>
<comment type="caution">
    <text evidence="14">The sequence shown here is derived from an EMBL/GenBank/DDBJ whole genome shotgun (WGS) entry which is preliminary data.</text>
</comment>
<evidence type="ECO:0000313" key="14">
    <source>
        <dbReference type="EMBL" id="GGT79303.1"/>
    </source>
</evidence>
<keyword evidence="9" id="KW-0482">Metalloprotease</keyword>
<dbReference type="Proteomes" id="UP000629911">
    <property type="component" value="Unassembled WGS sequence"/>
</dbReference>
<keyword evidence="10 12" id="KW-0472">Membrane</keyword>
<evidence type="ECO:0000256" key="10">
    <source>
        <dbReference type="ARBA" id="ARBA00023136"/>
    </source>
</evidence>
<keyword evidence="3" id="KW-0645">Protease</keyword>
<protein>
    <recommendedName>
        <fullName evidence="13">Peptidase M48 domain-containing protein</fullName>
    </recommendedName>
</protein>
<keyword evidence="8 12" id="KW-1133">Transmembrane helix</keyword>
<keyword evidence="4 12" id="KW-0812">Transmembrane</keyword>
<evidence type="ECO:0000256" key="4">
    <source>
        <dbReference type="ARBA" id="ARBA00022692"/>
    </source>
</evidence>
<evidence type="ECO:0000256" key="12">
    <source>
        <dbReference type="SAM" id="Phobius"/>
    </source>
</evidence>
<comment type="cofactor">
    <cofactor evidence="1">
        <name>Zn(2+)</name>
        <dbReference type="ChEBI" id="CHEBI:29105"/>
    </cofactor>
</comment>
<dbReference type="PANTHER" id="PTHR43221">
    <property type="entry name" value="PROTEASE HTPX"/>
    <property type="match status" value="1"/>
</dbReference>
<proteinExistence type="predicted"/>
<dbReference type="RefSeq" id="WP_189366647.1">
    <property type="nucleotide sequence ID" value="NZ_BMTZ01000033.1"/>
</dbReference>
<evidence type="ECO:0000256" key="9">
    <source>
        <dbReference type="ARBA" id="ARBA00023049"/>
    </source>
</evidence>
<feature type="domain" description="Peptidase M48" evidence="13">
    <location>
        <begin position="225"/>
        <end position="447"/>
    </location>
</feature>
<keyword evidence="6" id="KW-0378">Hydrolase</keyword>
<feature type="transmembrane region" description="Helical" evidence="12">
    <location>
        <begin position="326"/>
        <end position="351"/>
    </location>
</feature>
<dbReference type="PANTHER" id="PTHR43221:SF2">
    <property type="entry name" value="PROTEASE HTPX HOMOLOG"/>
    <property type="match status" value="1"/>
</dbReference>
<gene>
    <name evidence="14" type="ORF">GCM10010287_61970</name>
</gene>
<organism evidence="14 15">
    <name type="scientific">Streptomyces variabilis</name>
    <dbReference type="NCBI Taxonomy" id="67372"/>
    <lineage>
        <taxon>Bacteria</taxon>
        <taxon>Bacillati</taxon>
        <taxon>Actinomycetota</taxon>
        <taxon>Actinomycetes</taxon>
        <taxon>Kitasatosporales</taxon>
        <taxon>Streptomycetaceae</taxon>
        <taxon>Streptomyces</taxon>
        <taxon>Streptomyces griseoincarnatus group</taxon>
    </lineage>
</organism>
<name>A0ABQ2U7H5_9ACTN</name>
<dbReference type="Gene3D" id="3.30.2010.10">
    <property type="entry name" value="Metalloproteases ('zincins'), catalytic domain"/>
    <property type="match status" value="1"/>
</dbReference>
<evidence type="ECO:0000256" key="8">
    <source>
        <dbReference type="ARBA" id="ARBA00022989"/>
    </source>
</evidence>
<dbReference type="Pfam" id="PF01435">
    <property type="entry name" value="Peptidase_M48"/>
    <property type="match status" value="1"/>
</dbReference>
<feature type="compositionally biased region" description="Low complexity" evidence="11">
    <location>
        <begin position="69"/>
        <end position="80"/>
    </location>
</feature>
<accession>A0ABQ2U7H5</accession>
<evidence type="ECO:0000256" key="5">
    <source>
        <dbReference type="ARBA" id="ARBA00022723"/>
    </source>
</evidence>
<sequence>MTQPPSIPPEYPEPTGGPAHLDAAQVPSARPPVPGPRQPHIPPQEPPYPQPPQHPTAAAQPPPYPTGPQSPQYPTAAAQPPAYPTGPQPPQYPTAGPAPHHPSTPQPQPPYPHAAAAPPPPYPQASAVPPPGSPLHPHHIDTAHRGRVHVSSRQRHTDATAFGNLLLHLPNFLCSLVVVALVSLVLGDLGLLVILAWLASGALVFHRPTESALARHLLRLRYPTPQERATLEPVWREVTARAGVEGRAYELWVEDSDSLNAVAAAGHIVGVTSFALNRLPNGELAAVMAHELGHHVGGHAWSGLLGHWYALPGRIAWRLLRAVTGFLFHVSRAFSCIGVAFFGLCVGGIAFATISTLYGLPLLLLGMPYALAAVGRRSELRADRHAAALGFAPMLAAVLEKLHQQEQEQERLAAAGQGGGAQPKETAASRLLSSHPDYHTRLHHLQEYLQPAR</sequence>
<evidence type="ECO:0000256" key="1">
    <source>
        <dbReference type="ARBA" id="ARBA00001947"/>
    </source>
</evidence>
<dbReference type="EMBL" id="BMTZ01000033">
    <property type="protein sequence ID" value="GGT79303.1"/>
    <property type="molecule type" value="Genomic_DNA"/>
</dbReference>
<feature type="region of interest" description="Disordered" evidence="11">
    <location>
        <begin position="409"/>
        <end position="430"/>
    </location>
</feature>
<feature type="compositionally biased region" description="Pro residues" evidence="11">
    <location>
        <begin position="81"/>
        <end position="92"/>
    </location>
</feature>
<feature type="transmembrane region" description="Helical" evidence="12">
    <location>
        <begin position="357"/>
        <end position="375"/>
    </location>
</feature>
<evidence type="ECO:0000256" key="2">
    <source>
        <dbReference type="ARBA" id="ARBA00022475"/>
    </source>
</evidence>
<feature type="compositionally biased region" description="Pro residues" evidence="11">
    <location>
        <begin position="99"/>
        <end position="134"/>
    </location>
</feature>
<reference evidence="15" key="1">
    <citation type="journal article" date="2019" name="Int. J. Syst. Evol. Microbiol.">
        <title>The Global Catalogue of Microorganisms (GCM) 10K type strain sequencing project: providing services to taxonomists for standard genome sequencing and annotation.</title>
        <authorList>
            <consortium name="The Broad Institute Genomics Platform"/>
            <consortium name="The Broad Institute Genome Sequencing Center for Infectious Disease"/>
            <person name="Wu L."/>
            <person name="Ma J."/>
        </authorList>
    </citation>
    <scope>NUCLEOTIDE SEQUENCE [LARGE SCALE GENOMIC DNA]</scope>
    <source>
        <strain evidence="15">JCM 4422</strain>
    </source>
</reference>
<evidence type="ECO:0000256" key="11">
    <source>
        <dbReference type="SAM" id="MobiDB-lite"/>
    </source>
</evidence>
<dbReference type="InterPro" id="IPR050083">
    <property type="entry name" value="HtpX_protease"/>
</dbReference>
<evidence type="ECO:0000256" key="7">
    <source>
        <dbReference type="ARBA" id="ARBA00022833"/>
    </source>
</evidence>
<evidence type="ECO:0000259" key="13">
    <source>
        <dbReference type="Pfam" id="PF01435"/>
    </source>
</evidence>
<feature type="region of interest" description="Disordered" evidence="11">
    <location>
        <begin position="1"/>
        <end position="140"/>
    </location>
</feature>
<keyword evidence="2" id="KW-1003">Cell membrane</keyword>
<evidence type="ECO:0000313" key="15">
    <source>
        <dbReference type="Proteomes" id="UP000629911"/>
    </source>
</evidence>
<evidence type="ECO:0000256" key="3">
    <source>
        <dbReference type="ARBA" id="ARBA00022670"/>
    </source>
</evidence>
<keyword evidence="7" id="KW-0862">Zinc</keyword>
<dbReference type="PRINTS" id="PR01217">
    <property type="entry name" value="PRICHEXTENSN"/>
</dbReference>
<feature type="compositionally biased region" description="Pro residues" evidence="11">
    <location>
        <begin position="29"/>
        <end position="68"/>
    </location>
</feature>
<dbReference type="InterPro" id="IPR001915">
    <property type="entry name" value="Peptidase_M48"/>
</dbReference>